<protein>
    <submittedName>
        <fullName evidence="2">Uncharacterized protein</fullName>
    </submittedName>
</protein>
<dbReference type="EMBL" id="CAKMRJ010000001">
    <property type="protein sequence ID" value="CAH1412026.1"/>
    <property type="molecule type" value="Genomic_DNA"/>
</dbReference>
<evidence type="ECO:0000256" key="1">
    <source>
        <dbReference type="SAM" id="MobiDB-lite"/>
    </source>
</evidence>
<dbReference type="AlphaFoldDB" id="A0AAU9LBC9"/>
<proteinExistence type="predicted"/>
<evidence type="ECO:0000313" key="3">
    <source>
        <dbReference type="Proteomes" id="UP001157418"/>
    </source>
</evidence>
<comment type="caution">
    <text evidence="2">The sequence shown here is derived from an EMBL/GenBank/DDBJ whole genome shotgun (WGS) entry which is preliminary data.</text>
</comment>
<feature type="region of interest" description="Disordered" evidence="1">
    <location>
        <begin position="54"/>
        <end position="78"/>
    </location>
</feature>
<feature type="compositionally biased region" description="Basic and acidic residues" evidence="1">
    <location>
        <begin position="54"/>
        <end position="69"/>
    </location>
</feature>
<evidence type="ECO:0000313" key="2">
    <source>
        <dbReference type="EMBL" id="CAH1412026.1"/>
    </source>
</evidence>
<sequence>MPGRPKLKRVKHAFESQDAKYPSQRLKVPKTVRCEQVPTAWVYGEVKEIDVDERKVKDGEVEEGEAKEGEVEEGEAEE</sequence>
<gene>
    <name evidence="2" type="ORF">LVIROSA_LOCUS78</name>
</gene>
<dbReference type="Proteomes" id="UP001157418">
    <property type="component" value="Unassembled WGS sequence"/>
</dbReference>
<name>A0AAU9LBC9_9ASTR</name>
<reference evidence="2 3" key="1">
    <citation type="submission" date="2022-01" db="EMBL/GenBank/DDBJ databases">
        <authorList>
            <person name="Xiong W."/>
            <person name="Schranz E."/>
        </authorList>
    </citation>
    <scope>NUCLEOTIDE SEQUENCE [LARGE SCALE GENOMIC DNA]</scope>
</reference>
<accession>A0AAU9LBC9</accession>
<organism evidence="2 3">
    <name type="scientific">Lactuca virosa</name>
    <dbReference type="NCBI Taxonomy" id="75947"/>
    <lineage>
        <taxon>Eukaryota</taxon>
        <taxon>Viridiplantae</taxon>
        <taxon>Streptophyta</taxon>
        <taxon>Embryophyta</taxon>
        <taxon>Tracheophyta</taxon>
        <taxon>Spermatophyta</taxon>
        <taxon>Magnoliopsida</taxon>
        <taxon>eudicotyledons</taxon>
        <taxon>Gunneridae</taxon>
        <taxon>Pentapetalae</taxon>
        <taxon>asterids</taxon>
        <taxon>campanulids</taxon>
        <taxon>Asterales</taxon>
        <taxon>Asteraceae</taxon>
        <taxon>Cichorioideae</taxon>
        <taxon>Cichorieae</taxon>
        <taxon>Lactucinae</taxon>
        <taxon>Lactuca</taxon>
    </lineage>
</organism>
<keyword evidence="3" id="KW-1185">Reference proteome</keyword>